<dbReference type="SUPFAM" id="SSF52266">
    <property type="entry name" value="SGNH hydrolase"/>
    <property type="match status" value="1"/>
</dbReference>
<dbReference type="GO" id="GO:0005975">
    <property type="term" value="P:carbohydrate metabolic process"/>
    <property type="evidence" value="ECO:0007669"/>
    <property type="project" value="InterPro"/>
</dbReference>
<dbReference type="PANTHER" id="PTHR31339">
    <property type="entry name" value="PECTIN LYASE-RELATED"/>
    <property type="match status" value="1"/>
</dbReference>
<evidence type="ECO:0000256" key="2">
    <source>
        <dbReference type="ARBA" id="ARBA00022801"/>
    </source>
</evidence>
<evidence type="ECO:0000256" key="1">
    <source>
        <dbReference type="ARBA" id="ARBA00008834"/>
    </source>
</evidence>
<keyword evidence="2 4" id="KW-0378">Hydrolase</keyword>
<dbReference type="GO" id="GO:0004650">
    <property type="term" value="F:polygalacturonase activity"/>
    <property type="evidence" value="ECO:0007669"/>
    <property type="project" value="InterPro"/>
</dbReference>
<comment type="similarity">
    <text evidence="1 4">Belongs to the glycosyl hydrolase 28 family.</text>
</comment>
<keyword evidence="3 4" id="KW-0326">Glycosidase</keyword>
<dbReference type="CDD" id="cd01821">
    <property type="entry name" value="Rhamnogalacturan_acetylesterase_like"/>
    <property type="match status" value="1"/>
</dbReference>
<dbReference type="SUPFAM" id="SSF51126">
    <property type="entry name" value="Pectin lyase-like"/>
    <property type="match status" value="1"/>
</dbReference>
<accession>A0A1I2EBL3</accession>
<proteinExistence type="inferred from homology"/>
<evidence type="ECO:0000313" key="6">
    <source>
        <dbReference type="Proteomes" id="UP000199513"/>
    </source>
</evidence>
<dbReference type="Pfam" id="PF00657">
    <property type="entry name" value="Lipase_GDSL"/>
    <property type="match status" value="1"/>
</dbReference>
<dbReference type="GO" id="GO:0016788">
    <property type="term" value="F:hydrolase activity, acting on ester bonds"/>
    <property type="evidence" value="ECO:0007669"/>
    <property type="project" value="InterPro"/>
</dbReference>
<name>A0A1I2EBL3_9BACT</name>
<dbReference type="Pfam" id="PF00295">
    <property type="entry name" value="Glyco_hydro_28"/>
    <property type="match status" value="1"/>
</dbReference>
<sequence>MKNTLLILLILVFCASKNKETEVRLFLIGDSTMANKLPQDAPETGWGQVFPHYFDEKVAIQNYAVNGRSSKSFRTLGHWEKVVNQLEKDDWVFIQFGHNDSKKDDTTRYADARTDYKQNLIRYVQEIQAKGAKALLITPVMRRKFDEKGQFVDQHGQYPNVVKEVAKQFNIPVLDLHKKSQKVIEQHGVEGSKKIFMNFAGGIYPKFPENKEDNTHFSPYGAKLMASLVAEGIAELKLDFAKNLKKTAFAGKYEYELPKIYVSDFKKDTFNIVKFGAKPDGMTLNTKAIQNTIDECAKNGGGTVLIPAGLWLTGAVSFKSNINLHLQKGAILQFSDNFDDFPLLQTNWEGLEAIRCHSPIYGINLENIAITGQGIIDGAGDAWRPVKKSKLSEPQWKKLLASGGVLNENKDTWYPSEKSFKGSKANKPGVMSAGYTMQNTNEIKDFLRPNMLNFTKCKNILLEGVTFQNSPAWCLHLLMSEHITLRNITVRNPWYAQNGDGVDLESCQYFSVENCIFDVGDDGICIKSGRDEEGRKRAIPTAYGIIKNNTVYHGHGGFVIGSEMSGGVHNLFVSNCNFLGTDVGLRFKTARGRGGIVEKIYIADINMTDIRGEAILFDMYYMGKDPVALFGDQAETPSMEFQPLNEGTPQFRDFYIQNVVCRGAEKGIFVRGLPEMNVKNILIENSVLKAKQGFVCLEGENITLKNVSLFPEENTIMQMQDSKNITLDNITYRENADLLLKINGERSKNIRLLNTDSSKAKKEIDLGSKVSKSVFVKN</sequence>
<dbReference type="OrthoDB" id="9795222at2"/>
<dbReference type="RefSeq" id="WP_091542231.1">
    <property type="nucleotide sequence ID" value="NZ_FONY01000009.1"/>
</dbReference>
<dbReference type="SMART" id="SM00710">
    <property type="entry name" value="PbH1"/>
    <property type="match status" value="6"/>
</dbReference>
<dbReference type="STRING" id="1003.SAMN04488541_100976"/>
<evidence type="ECO:0000313" key="5">
    <source>
        <dbReference type="EMBL" id="SFE89630.1"/>
    </source>
</evidence>
<dbReference type="InterPro" id="IPR011050">
    <property type="entry name" value="Pectin_lyase_fold/virulence"/>
</dbReference>
<organism evidence="5 6">
    <name type="scientific">Thermoflexibacter ruber</name>
    <dbReference type="NCBI Taxonomy" id="1003"/>
    <lineage>
        <taxon>Bacteria</taxon>
        <taxon>Pseudomonadati</taxon>
        <taxon>Bacteroidota</taxon>
        <taxon>Cytophagia</taxon>
        <taxon>Cytophagales</taxon>
        <taxon>Thermoflexibacteraceae</taxon>
        <taxon>Thermoflexibacter</taxon>
    </lineage>
</organism>
<dbReference type="Gene3D" id="2.160.20.10">
    <property type="entry name" value="Single-stranded right-handed beta-helix, Pectin lyase-like"/>
    <property type="match status" value="1"/>
</dbReference>
<dbReference type="Gene3D" id="3.40.50.1110">
    <property type="entry name" value="SGNH hydrolase"/>
    <property type="match status" value="1"/>
</dbReference>
<dbReference type="InterPro" id="IPR006626">
    <property type="entry name" value="PbH1"/>
</dbReference>
<dbReference type="InterPro" id="IPR012334">
    <property type="entry name" value="Pectin_lyas_fold"/>
</dbReference>
<dbReference type="InterPro" id="IPR001087">
    <property type="entry name" value="GDSL"/>
</dbReference>
<keyword evidence="6" id="KW-1185">Reference proteome</keyword>
<dbReference type="InterPro" id="IPR037459">
    <property type="entry name" value="RhgT-like"/>
</dbReference>
<dbReference type="EMBL" id="FONY01000009">
    <property type="protein sequence ID" value="SFE89630.1"/>
    <property type="molecule type" value="Genomic_DNA"/>
</dbReference>
<dbReference type="Proteomes" id="UP000199513">
    <property type="component" value="Unassembled WGS sequence"/>
</dbReference>
<dbReference type="InterPro" id="IPR000743">
    <property type="entry name" value="Glyco_hydro_28"/>
</dbReference>
<evidence type="ECO:0000256" key="3">
    <source>
        <dbReference type="ARBA" id="ARBA00023295"/>
    </source>
</evidence>
<dbReference type="InterPro" id="IPR036514">
    <property type="entry name" value="SGNH_hydro_sf"/>
</dbReference>
<reference evidence="5 6" key="1">
    <citation type="submission" date="2016-10" db="EMBL/GenBank/DDBJ databases">
        <authorList>
            <person name="de Groot N.N."/>
        </authorList>
    </citation>
    <scope>NUCLEOTIDE SEQUENCE [LARGE SCALE GENOMIC DNA]</scope>
    <source>
        <strain>GEY</strain>
        <strain evidence="6">DSM 9560</strain>
    </source>
</reference>
<dbReference type="AlphaFoldDB" id="A0A1I2EBL3"/>
<evidence type="ECO:0000256" key="4">
    <source>
        <dbReference type="RuleBase" id="RU361169"/>
    </source>
</evidence>
<dbReference type="InterPro" id="IPR051801">
    <property type="entry name" value="GH28_Enzymes"/>
</dbReference>
<dbReference type="PANTHER" id="PTHR31339:SF9">
    <property type="entry name" value="PLASMIN AND FIBRONECTIN-BINDING PROTEIN A"/>
    <property type="match status" value="1"/>
</dbReference>
<gene>
    <name evidence="5" type="ORF">SAMN04488541_100976</name>
</gene>
<protein>
    <submittedName>
        <fullName evidence="5">DNA sulfur modification protein DndE</fullName>
    </submittedName>
</protein>